<keyword evidence="4 6" id="KW-0472">Membrane</keyword>
<feature type="transmembrane region" description="Helical" evidence="6">
    <location>
        <begin position="34"/>
        <end position="54"/>
    </location>
</feature>
<dbReference type="Gene3D" id="1.20.1080.10">
    <property type="entry name" value="Glycerol uptake facilitator protein"/>
    <property type="match status" value="1"/>
</dbReference>
<keyword evidence="2 6" id="KW-0812">Transmembrane</keyword>
<comment type="similarity">
    <text evidence="5">Belongs to the FNT transporter (TC 1.A.16) family.</text>
</comment>
<dbReference type="PROSITE" id="PS01005">
    <property type="entry name" value="FORMATE_NITRITE_TP_1"/>
    <property type="match status" value="1"/>
</dbReference>
<comment type="subcellular location">
    <subcellularLocation>
        <location evidence="1">Membrane</location>
        <topology evidence="1">Multi-pass membrane protein</topology>
    </subcellularLocation>
</comment>
<comment type="caution">
    <text evidence="7">The sequence shown here is derived from an EMBL/GenBank/DDBJ whole genome shotgun (WGS) entry which is preliminary data.</text>
</comment>
<dbReference type="EMBL" id="AFHG01000057">
    <property type="protein sequence ID" value="EGK70541.1"/>
    <property type="molecule type" value="Genomic_DNA"/>
</dbReference>
<evidence type="ECO:0000256" key="5">
    <source>
        <dbReference type="ARBA" id="ARBA00049660"/>
    </source>
</evidence>
<accession>F5RG53</accession>
<gene>
    <name evidence="7" type="ORF">METUNv1_03448</name>
</gene>
<keyword evidence="8" id="KW-1185">Reference proteome</keyword>
<reference evidence="7 8" key="1">
    <citation type="journal article" date="2011" name="J. Bacteriol.">
        <title>Genome sequence of Methyloversatilis universalis FAM5T, a methylotrophic representative of the order Rhodocyclales.</title>
        <authorList>
            <person name="Kittichotirat W."/>
            <person name="Good N.M."/>
            <person name="Hall R."/>
            <person name="Bringel F."/>
            <person name="Lajus A."/>
            <person name="Medigue C."/>
            <person name="Smalley N.E."/>
            <person name="Beck D."/>
            <person name="Bumgarner R."/>
            <person name="Vuilleumier S."/>
            <person name="Kalyuzhnaya M.G."/>
        </authorList>
    </citation>
    <scope>NUCLEOTIDE SEQUENCE [LARGE SCALE GENOMIC DNA]</scope>
    <source>
        <strain evidence="8">ATCC BAA-1314 / JCM 13912 / FAM5</strain>
    </source>
</reference>
<keyword evidence="3 6" id="KW-1133">Transmembrane helix</keyword>
<dbReference type="STRING" id="1000565.METUNv1_03448"/>
<evidence type="ECO:0000313" key="8">
    <source>
        <dbReference type="Proteomes" id="UP000005019"/>
    </source>
</evidence>
<dbReference type="Pfam" id="PF01226">
    <property type="entry name" value="Form_Nir_trans"/>
    <property type="match status" value="1"/>
</dbReference>
<feature type="transmembrane region" description="Helical" evidence="6">
    <location>
        <begin position="112"/>
        <end position="133"/>
    </location>
</feature>
<evidence type="ECO:0000256" key="4">
    <source>
        <dbReference type="ARBA" id="ARBA00023136"/>
    </source>
</evidence>
<evidence type="ECO:0000256" key="3">
    <source>
        <dbReference type="ARBA" id="ARBA00022989"/>
    </source>
</evidence>
<dbReference type="InterPro" id="IPR024002">
    <property type="entry name" value="For/NO2_transpt_CS"/>
</dbReference>
<dbReference type="RefSeq" id="WP_008063872.1">
    <property type="nucleotide sequence ID" value="NZ_AFHG01000057.1"/>
</dbReference>
<evidence type="ECO:0000256" key="1">
    <source>
        <dbReference type="ARBA" id="ARBA00004141"/>
    </source>
</evidence>
<dbReference type="GO" id="GO:0015499">
    <property type="term" value="F:formate transmembrane transporter activity"/>
    <property type="evidence" value="ECO:0007669"/>
    <property type="project" value="TreeGrafter"/>
</dbReference>
<feature type="transmembrane region" description="Helical" evidence="6">
    <location>
        <begin position="191"/>
        <end position="216"/>
    </location>
</feature>
<proteinExistence type="inferred from homology"/>
<evidence type="ECO:0000313" key="7">
    <source>
        <dbReference type="EMBL" id="EGK70541.1"/>
    </source>
</evidence>
<dbReference type="eggNOG" id="COG2116">
    <property type="taxonomic scope" value="Bacteria"/>
</dbReference>
<evidence type="ECO:0000256" key="6">
    <source>
        <dbReference type="SAM" id="Phobius"/>
    </source>
</evidence>
<feature type="transmembrane region" description="Helical" evidence="6">
    <location>
        <begin position="74"/>
        <end position="100"/>
    </location>
</feature>
<name>F5RG53_METUF</name>
<dbReference type="PANTHER" id="PTHR30520:SF6">
    <property type="entry name" value="FORMATE_NITRATE FAMILY TRANSPORTER (EUROFUNG)"/>
    <property type="match status" value="1"/>
</dbReference>
<dbReference type="OrthoDB" id="9786493at2"/>
<dbReference type="Proteomes" id="UP000005019">
    <property type="component" value="Unassembled WGS sequence"/>
</dbReference>
<dbReference type="InterPro" id="IPR000292">
    <property type="entry name" value="For/NO2_transpt"/>
</dbReference>
<organism evidence="7 8">
    <name type="scientific">Methyloversatilis universalis (strain ATCC BAA-1314 / DSM 25237 / JCM 13912 / CCUG 52030 / FAM5)</name>
    <dbReference type="NCBI Taxonomy" id="1000565"/>
    <lineage>
        <taxon>Bacteria</taxon>
        <taxon>Pseudomonadati</taxon>
        <taxon>Pseudomonadota</taxon>
        <taxon>Betaproteobacteria</taxon>
        <taxon>Nitrosomonadales</taxon>
        <taxon>Sterolibacteriaceae</taxon>
        <taxon>Methyloversatilis</taxon>
    </lineage>
</organism>
<dbReference type="PANTHER" id="PTHR30520">
    <property type="entry name" value="FORMATE TRANSPORTER-RELATED"/>
    <property type="match status" value="1"/>
</dbReference>
<dbReference type="GO" id="GO:0005886">
    <property type="term" value="C:plasma membrane"/>
    <property type="evidence" value="ECO:0007669"/>
    <property type="project" value="TreeGrafter"/>
</dbReference>
<feature type="transmembrane region" description="Helical" evidence="6">
    <location>
        <begin position="163"/>
        <end position="184"/>
    </location>
</feature>
<sequence>MASNLGIDLYSPKEIAEKVENIGIVKANLPLRTMAMLGILAGAFISFGALYFTLVASDASLGFALTRVLGGLAFSLGLILVAVAGAELFTGNNFLVMAWAEGRIGFGKLARNWAIVYVTNAIGALGMVLLVFLSHHTDMNGGAVAQAYVKVAAGKTASSFEVVFMKGILCNALVCLAVWLATAGRSVTDKVLAIVFPVSAFVAAGFEHCIANMYFIPMGMLLHAGGVAPAGVDLSGLTMGGLFANLLAATLGNIVGGSILVAGVYYLTFRQRA</sequence>
<protein>
    <submittedName>
        <fullName evidence="7">Formate/nitrite transporter</fullName>
    </submittedName>
</protein>
<evidence type="ECO:0000256" key="2">
    <source>
        <dbReference type="ARBA" id="ARBA00022692"/>
    </source>
</evidence>
<feature type="transmembrane region" description="Helical" evidence="6">
    <location>
        <begin position="242"/>
        <end position="267"/>
    </location>
</feature>
<dbReference type="AlphaFoldDB" id="F5RG53"/>
<dbReference type="InterPro" id="IPR023271">
    <property type="entry name" value="Aquaporin-like"/>
</dbReference>